<evidence type="ECO:0000313" key="9">
    <source>
        <dbReference type="EMBL" id="TDH39500.1"/>
    </source>
</evidence>
<accession>A0A4R5PQR7</accession>
<feature type="transmembrane region" description="Helical" evidence="7">
    <location>
        <begin position="200"/>
        <end position="221"/>
    </location>
</feature>
<sequence>MSEPPVREPVFNLPGIIVLVIAVMAGIEALRSYVISHQVDTWLLLQAAFIPARYNGPVDGSWLWSPVTYSLLHGGWMHLILNSVWLAAFGAVVARRIGTLRFILFWIASSMASALFFGLLHVGEVIVMVGASGVISALMAAAIRFAFSQRGGFISKNSHLNPRLTLGQTLANRSAFTFLIIWFGINLLAGFGVAPGAGEVAIAWEAHVGGFLFGFFCFDYFDPYREDGARVRG</sequence>
<dbReference type="PANTHER" id="PTHR43066:SF26">
    <property type="entry name" value="RHOMBOID PROTEASE GLPG"/>
    <property type="match status" value="1"/>
</dbReference>
<evidence type="ECO:0000313" key="10">
    <source>
        <dbReference type="Proteomes" id="UP000295131"/>
    </source>
</evidence>
<dbReference type="Gene3D" id="1.20.1540.10">
    <property type="entry name" value="Rhomboid-like"/>
    <property type="match status" value="1"/>
</dbReference>
<evidence type="ECO:0000256" key="2">
    <source>
        <dbReference type="ARBA" id="ARBA00022475"/>
    </source>
</evidence>
<keyword evidence="9" id="KW-0645">Protease</keyword>
<feature type="transmembrane region" description="Helical" evidence="7">
    <location>
        <begin position="175"/>
        <end position="194"/>
    </location>
</feature>
<dbReference type="GO" id="GO:0006508">
    <property type="term" value="P:proteolysis"/>
    <property type="evidence" value="ECO:0007669"/>
    <property type="project" value="UniProtKB-KW"/>
</dbReference>
<name>A0A4R5PQR7_9HYPH</name>
<keyword evidence="4 7" id="KW-0812">Transmembrane</keyword>
<feature type="domain" description="Peptidase S54 rhomboid" evidence="8">
    <location>
        <begin position="63"/>
        <end position="216"/>
    </location>
</feature>
<comment type="caution">
    <text evidence="9">The sequence shown here is derived from an EMBL/GenBank/DDBJ whole genome shotgun (WGS) entry which is preliminary data.</text>
</comment>
<comment type="subcellular location">
    <subcellularLocation>
        <location evidence="1">Membrane</location>
        <topology evidence="1">Multi-pass membrane protein</topology>
    </subcellularLocation>
</comment>
<evidence type="ECO:0000259" key="8">
    <source>
        <dbReference type="Pfam" id="PF01694"/>
    </source>
</evidence>
<feature type="transmembrane region" description="Helical" evidence="7">
    <location>
        <begin position="12"/>
        <end position="30"/>
    </location>
</feature>
<organism evidence="9 10">
    <name type="scientific">Pseudohoeflea suaedae</name>
    <dbReference type="NCBI Taxonomy" id="877384"/>
    <lineage>
        <taxon>Bacteria</taxon>
        <taxon>Pseudomonadati</taxon>
        <taxon>Pseudomonadota</taxon>
        <taxon>Alphaproteobacteria</taxon>
        <taxon>Hyphomicrobiales</taxon>
        <taxon>Rhizobiaceae</taxon>
        <taxon>Pseudohoeflea</taxon>
    </lineage>
</organism>
<evidence type="ECO:0000256" key="7">
    <source>
        <dbReference type="SAM" id="Phobius"/>
    </source>
</evidence>
<dbReference type="EMBL" id="SMSI01000001">
    <property type="protein sequence ID" value="TDH39500.1"/>
    <property type="molecule type" value="Genomic_DNA"/>
</dbReference>
<dbReference type="SUPFAM" id="SSF144091">
    <property type="entry name" value="Rhomboid-like"/>
    <property type="match status" value="1"/>
</dbReference>
<keyword evidence="3" id="KW-0997">Cell inner membrane</keyword>
<feature type="transmembrane region" description="Helical" evidence="7">
    <location>
        <begin position="126"/>
        <end position="147"/>
    </location>
</feature>
<gene>
    <name evidence="9" type="ORF">E2A64_09335</name>
</gene>
<dbReference type="AlphaFoldDB" id="A0A4R5PQR7"/>
<dbReference type="InterPro" id="IPR035952">
    <property type="entry name" value="Rhomboid-like_sf"/>
</dbReference>
<dbReference type="Proteomes" id="UP000295131">
    <property type="component" value="Unassembled WGS sequence"/>
</dbReference>
<feature type="transmembrane region" description="Helical" evidence="7">
    <location>
        <begin position="102"/>
        <end position="120"/>
    </location>
</feature>
<evidence type="ECO:0000256" key="6">
    <source>
        <dbReference type="ARBA" id="ARBA00023136"/>
    </source>
</evidence>
<protein>
    <submittedName>
        <fullName evidence="9">Rhomboid family intramembrane serine protease</fullName>
    </submittedName>
</protein>
<dbReference type="OrthoDB" id="9797190at2"/>
<dbReference type="Pfam" id="PF01694">
    <property type="entry name" value="Rhomboid"/>
    <property type="match status" value="1"/>
</dbReference>
<proteinExistence type="predicted"/>
<feature type="transmembrane region" description="Helical" evidence="7">
    <location>
        <begin position="76"/>
        <end position="95"/>
    </location>
</feature>
<reference evidence="9 10" key="1">
    <citation type="journal article" date="2013" name="Int. J. Syst. Evol. Microbiol.">
        <title>Hoeflea suaedae sp. nov., an endophytic bacterium isolated from the root of the halophyte Suaeda maritima.</title>
        <authorList>
            <person name="Chung E.J."/>
            <person name="Park J.A."/>
            <person name="Pramanik P."/>
            <person name="Bibi F."/>
            <person name="Jeon C.O."/>
            <person name="Chung Y.R."/>
        </authorList>
    </citation>
    <scope>NUCLEOTIDE SEQUENCE [LARGE SCALE GENOMIC DNA]</scope>
    <source>
        <strain evidence="9 10">YC6898</strain>
    </source>
</reference>
<dbReference type="GO" id="GO:0004252">
    <property type="term" value="F:serine-type endopeptidase activity"/>
    <property type="evidence" value="ECO:0007669"/>
    <property type="project" value="InterPro"/>
</dbReference>
<keyword evidence="5 7" id="KW-1133">Transmembrane helix</keyword>
<dbReference type="GO" id="GO:0016020">
    <property type="term" value="C:membrane"/>
    <property type="evidence" value="ECO:0007669"/>
    <property type="project" value="UniProtKB-SubCell"/>
</dbReference>
<evidence type="ECO:0000256" key="1">
    <source>
        <dbReference type="ARBA" id="ARBA00004141"/>
    </source>
</evidence>
<keyword evidence="10" id="KW-1185">Reference proteome</keyword>
<evidence type="ECO:0000256" key="4">
    <source>
        <dbReference type="ARBA" id="ARBA00022692"/>
    </source>
</evidence>
<keyword evidence="9" id="KW-0378">Hydrolase</keyword>
<dbReference type="InterPro" id="IPR022764">
    <property type="entry name" value="Peptidase_S54_rhomboid_dom"/>
</dbReference>
<evidence type="ECO:0000256" key="5">
    <source>
        <dbReference type="ARBA" id="ARBA00022989"/>
    </source>
</evidence>
<keyword evidence="2" id="KW-1003">Cell membrane</keyword>
<keyword evidence="6 7" id="KW-0472">Membrane</keyword>
<evidence type="ECO:0000256" key="3">
    <source>
        <dbReference type="ARBA" id="ARBA00022519"/>
    </source>
</evidence>
<dbReference type="PANTHER" id="PTHR43066">
    <property type="entry name" value="RHOMBOID-RELATED PROTEIN"/>
    <property type="match status" value="1"/>
</dbReference>